<keyword evidence="2" id="KW-0805">Transcription regulation</keyword>
<evidence type="ECO:0000313" key="9">
    <source>
        <dbReference type="Proteomes" id="UP001501442"/>
    </source>
</evidence>
<dbReference type="Gene3D" id="1.10.1740.10">
    <property type="match status" value="1"/>
</dbReference>
<sequence length="178" mass="19786">MTRFDGLPEFVAARQQALMRTAYLLTGDGDLAEDLVQSALVKVAARWGRVAAAGDPEAYVRKILYHEHISWWRRRGRHRDRPTADPPEPEGRPDFADGMVSAILLRQALGRLAPRQRAVIVLRFYEDRSEAETAALLGCSVGTVKSQTHRALSRLRTLEPGLADLLTDSETEPTGVAR</sequence>
<comment type="caution">
    <text evidence="8">The sequence shown here is derived from an EMBL/GenBank/DDBJ whole genome shotgun (WGS) entry which is preliminary data.</text>
</comment>
<feature type="domain" description="RNA polymerase sigma-70 region 2" evidence="6">
    <location>
        <begin position="11"/>
        <end position="77"/>
    </location>
</feature>
<evidence type="ECO:0000256" key="5">
    <source>
        <dbReference type="ARBA" id="ARBA00023163"/>
    </source>
</evidence>
<feature type="domain" description="RNA polymerase sigma factor 70 region 4 type 2" evidence="7">
    <location>
        <begin position="104"/>
        <end position="155"/>
    </location>
</feature>
<dbReference type="NCBIfam" id="TIGR02937">
    <property type="entry name" value="sigma70-ECF"/>
    <property type="match status" value="1"/>
</dbReference>
<evidence type="ECO:0000256" key="4">
    <source>
        <dbReference type="ARBA" id="ARBA00023125"/>
    </source>
</evidence>
<dbReference type="InterPro" id="IPR039425">
    <property type="entry name" value="RNA_pol_sigma-70-like"/>
</dbReference>
<dbReference type="PANTHER" id="PTHR43133">
    <property type="entry name" value="RNA POLYMERASE ECF-TYPE SIGMA FACTO"/>
    <property type="match status" value="1"/>
</dbReference>
<evidence type="ECO:0000259" key="7">
    <source>
        <dbReference type="Pfam" id="PF08281"/>
    </source>
</evidence>
<keyword evidence="5" id="KW-0804">Transcription</keyword>
<evidence type="ECO:0000256" key="3">
    <source>
        <dbReference type="ARBA" id="ARBA00023082"/>
    </source>
</evidence>
<name>A0ABP8UG32_9ACTN</name>
<dbReference type="EMBL" id="BAABHK010000008">
    <property type="protein sequence ID" value="GAA4630407.1"/>
    <property type="molecule type" value="Genomic_DNA"/>
</dbReference>
<dbReference type="NCBIfam" id="TIGR02983">
    <property type="entry name" value="SigE-fam_strep"/>
    <property type="match status" value="1"/>
</dbReference>
<gene>
    <name evidence="8" type="ORF">GCM10023196_055650</name>
</gene>
<organism evidence="8 9">
    <name type="scientific">Actinoallomurus vinaceus</name>
    <dbReference type="NCBI Taxonomy" id="1080074"/>
    <lineage>
        <taxon>Bacteria</taxon>
        <taxon>Bacillati</taxon>
        <taxon>Actinomycetota</taxon>
        <taxon>Actinomycetes</taxon>
        <taxon>Streptosporangiales</taxon>
        <taxon>Thermomonosporaceae</taxon>
        <taxon>Actinoallomurus</taxon>
    </lineage>
</organism>
<dbReference type="SUPFAM" id="SSF88946">
    <property type="entry name" value="Sigma2 domain of RNA polymerase sigma factors"/>
    <property type="match status" value="1"/>
</dbReference>
<evidence type="ECO:0000256" key="1">
    <source>
        <dbReference type="ARBA" id="ARBA00010641"/>
    </source>
</evidence>
<dbReference type="PANTHER" id="PTHR43133:SF50">
    <property type="entry name" value="ECF RNA POLYMERASE SIGMA FACTOR SIGM"/>
    <property type="match status" value="1"/>
</dbReference>
<evidence type="ECO:0000313" key="8">
    <source>
        <dbReference type="EMBL" id="GAA4630407.1"/>
    </source>
</evidence>
<dbReference type="InterPro" id="IPR014284">
    <property type="entry name" value="RNA_pol_sigma-70_dom"/>
</dbReference>
<dbReference type="InterPro" id="IPR013249">
    <property type="entry name" value="RNA_pol_sigma70_r4_t2"/>
</dbReference>
<dbReference type="InterPro" id="IPR014325">
    <property type="entry name" value="RNA_pol_sigma-E_actinobac"/>
</dbReference>
<dbReference type="InterPro" id="IPR036388">
    <property type="entry name" value="WH-like_DNA-bd_sf"/>
</dbReference>
<keyword evidence="3" id="KW-0731">Sigma factor</keyword>
<dbReference type="InterPro" id="IPR013325">
    <property type="entry name" value="RNA_pol_sigma_r2"/>
</dbReference>
<reference evidence="9" key="1">
    <citation type="journal article" date="2019" name="Int. J. Syst. Evol. Microbiol.">
        <title>The Global Catalogue of Microorganisms (GCM) 10K type strain sequencing project: providing services to taxonomists for standard genome sequencing and annotation.</title>
        <authorList>
            <consortium name="The Broad Institute Genomics Platform"/>
            <consortium name="The Broad Institute Genome Sequencing Center for Infectious Disease"/>
            <person name="Wu L."/>
            <person name="Ma J."/>
        </authorList>
    </citation>
    <scope>NUCLEOTIDE SEQUENCE [LARGE SCALE GENOMIC DNA]</scope>
    <source>
        <strain evidence="9">JCM 17939</strain>
    </source>
</reference>
<dbReference type="Pfam" id="PF04542">
    <property type="entry name" value="Sigma70_r2"/>
    <property type="match status" value="1"/>
</dbReference>
<accession>A0ABP8UG32</accession>
<dbReference type="Pfam" id="PF08281">
    <property type="entry name" value="Sigma70_r4_2"/>
    <property type="match status" value="1"/>
</dbReference>
<keyword evidence="9" id="KW-1185">Reference proteome</keyword>
<dbReference type="InterPro" id="IPR007627">
    <property type="entry name" value="RNA_pol_sigma70_r2"/>
</dbReference>
<keyword evidence="4" id="KW-0238">DNA-binding</keyword>
<dbReference type="RefSeq" id="WP_345434021.1">
    <property type="nucleotide sequence ID" value="NZ_BAABHK010000008.1"/>
</dbReference>
<dbReference type="CDD" id="cd06171">
    <property type="entry name" value="Sigma70_r4"/>
    <property type="match status" value="1"/>
</dbReference>
<proteinExistence type="inferred from homology"/>
<dbReference type="Gene3D" id="1.10.10.10">
    <property type="entry name" value="Winged helix-like DNA-binding domain superfamily/Winged helix DNA-binding domain"/>
    <property type="match status" value="1"/>
</dbReference>
<evidence type="ECO:0000256" key="2">
    <source>
        <dbReference type="ARBA" id="ARBA00023015"/>
    </source>
</evidence>
<dbReference type="SUPFAM" id="SSF88659">
    <property type="entry name" value="Sigma3 and sigma4 domains of RNA polymerase sigma factors"/>
    <property type="match status" value="1"/>
</dbReference>
<evidence type="ECO:0000259" key="6">
    <source>
        <dbReference type="Pfam" id="PF04542"/>
    </source>
</evidence>
<dbReference type="Proteomes" id="UP001501442">
    <property type="component" value="Unassembled WGS sequence"/>
</dbReference>
<protein>
    <submittedName>
        <fullName evidence="8">SigE family RNA polymerase sigma factor</fullName>
    </submittedName>
</protein>
<comment type="similarity">
    <text evidence="1">Belongs to the sigma-70 factor family. ECF subfamily.</text>
</comment>
<dbReference type="InterPro" id="IPR013324">
    <property type="entry name" value="RNA_pol_sigma_r3/r4-like"/>
</dbReference>